<proteinExistence type="predicted"/>
<dbReference type="EMBL" id="CP044543">
    <property type="protein sequence ID" value="QFI76928.1"/>
    <property type="molecule type" value="Genomic_DNA"/>
</dbReference>
<organism evidence="3 4">
    <name type="scientific">Bradyrhizobium betae</name>
    <dbReference type="NCBI Taxonomy" id="244734"/>
    <lineage>
        <taxon>Bacteria</taxon>
        <taxon>Pseudomonadati</taxon>
        <taxon>Pseudomonadota</taxon>
        <taxon>Alphaproteobacteria</taxon>
        <taxon>Hyphomicrobiales</taxon>
        <taxon>Nitrobacteraceae</taxon>
        <taxon>Bradyrhizobium</taxon>
    </lineage>
</organism>
<dbReference type="InterPro" id="IPR036514">
    <property type="entry name" value="SGNH_hydro_sf"/>
</dbReference>
<dbReference type="InterPro" id="IPR005181">
    <property type="entry name" value="SASA"/>
</dbReference>
<protein>
    <submittedName>
        <fullName evidence="3">Sialate O-acetylesterase</fullName>
    </submittedName>
</protein>
<reference evidence="4" key="1">
    <citation type="submission" date="2019-10" db="EMBL/GenBank/DDBJ databases">
        <title>Complete Genome Sequence of Bradyrhizobium betae type strain PL7HG1T.</title>
        <authorList>
            <person name="Bromfield E.S.P."/>
            <person name="Cloutier S."/>
        </authorList>
    </citation>
    <scope>NUCLEOTIDE SEQUENCE [LARGE SCALE GENOMIC DNA]</scope>
    <source>
        <strain evidence="4">PL7HG1</strain>
    </source>
</reference>
<dbReference type="OrthoDB" id="8449502at2"/>
<evidence type="ECO:0000313" key="3">
    <source>
        <dbReference type="EMBL" id="QFI76928.1"/>
    </source>
</evidence>
<dbReference type="AlphaFoldDB" id="A0A5P6PFN7"/>
<gene>
    <name evidence="3" type="ORF">F8237_33790</name>
</gene>
<evidence type="ECO:0000256" key="1">
    <source>
        <dbReference type="ARBA" id="ARBA00022801"/>
    </source>
</evidence>
<dbReference type="Proteomes" id="UP000325641">
    <property type="component" value="Chromosome"/>
</dbReference>
<keyword evidence="1" id="KW-0378">Hydrolase</keyword>
<feature type="domain" description="Sialate O-acetylesterase" evidence="2">
    <location>
        <begin position="62"/>
        <end position="142"/>
    </location>
</feature>
<evidence type="ECO:0000313" key="4">
    <source>
        <dbReference type="Proteomes" id="UP000325641"/>
    </source>
</evidence>
<dbReference type="GO" id="GO:0016788">
    <property type="term" value="F:hydrolase activity, acting on ester bonds"/>
    <property type="evidence" value="ECO:0007669"/>
    <property type="project" value="UniProtKB-ARBA"/>
</dbReference>
<sequence>MDACAISIRSVIALELTTPASIAKKHIAITATADAIGCGKSPLGPGNICGHLGDLLLATFDRVIFAPVAIGSTSIERWSTGDMSRLIPVAIKKLALRGVTPATPGVTMAMLWMQGENDGAFGTTQAAYQAAFGTIVTNALAAGFAGRVFICKETWASGNVSATIQAAQTAAIDNVQVFFGGNLDRFGAAYRQVDNTHPNDLGGAAFAAEIVTAMHASGGPF</sequence>
<dbReference type="Pfam" id="PF03629">
    <property type="entry name" value="SASA"/>
    <property type="match status" value="1"/>
</dbReference>
<dbReference type="KEGG" id="bbet:F8237_33790"/>
<accession>A0A5P6PFN7</accession>
<dbReference type="Gene3D" id="3.40.50.1110">
    <property type="entry name" value="SGNH hydrolase"/>
    <property type="match status" value="1"/>
</dbReference>
<evidence type="ECO:0000259" key="2">
    <source>
        <dbReference type="Pfam" id="PF03629"/>
    </source>
</evidence>
<dbReference type="SUPFAM" id="SSF52266">
    <property type="entry name" value="SGNH hydrolase"/>
    <property type="match status" value="1"/>
</dbReference>
<name>A0A5P6PFN7_9BRAD</name>